<dbReference type="PROSITE" id="PS50949">
    <property type="entry name" value="HTH_GNTR"/>
    <property type="match status" value="1"/>
</dbReference>
<organism evidence="5 6">
    <name type="scientific">Nocardia donostiensis</name>
    <dbReference type="NCBI Taxonomy" id="1538463"/>
    <lineage>
        <taxon>Bacteria</taxon>
        <taxon>Bacillati</taxon>
        <taxon>Actinomycetota</taxon>
        <taxon>Actinomycetes</taxon>
        <taxon>Mycobacteriales</taxon>
        <taxon>Nocardiaceae</taxon>
        <taxon>Nocardia</taxon>
    </lineage>
</organism>
<dbReference type="InterPro" id="IPR036388">
    <property type="entry name" value="WH-like_DNA-bd_sf"/>
</dbReference>
<dbReference type="Gene3D" id="1.10.10.10">
    <property type="entry name" value="Winged helix-like DNA-binding domain superfamily/Winged helix DNA-binding domain"/>
    <property type="match status" value="1"/>
</dbReference>
<dbReference type="InterPro" id="IPR011711">
    <property type="entry name" value="GntR_C"/>
</dbReference>
<dbReference type="SUPFAM" id="SSF46785">
    <property type="entry name" value="Winged helix' DNA-binding domain"/>
    <property type="match status" value="1"/>
</dbReference>
<dbReference type="EMBL" id="MUMY01000020">
    <property type="protein sequence ID" value="ONM46788.1"/>
    <property type="molecule type" value="Genomic_DNA"/>
</dbReference>
<dbReference type="SMART" id="SM00345">
    <property type="entry name" value="HTH_GNTR"/>
    <property type="match status" value="1"/>
</dbReference>
<dbReference type="CDD" id="cd07377">
    <property type="entry name" value="WHTH_GntR"/>
    <property type="match status" value="1"/>
</dbReference>
<evidence type="ECO:0000256" key="1">
    <source>
        <dbReference type="ARBA" id="ARBA00023015"/>
    </source>
</evidence>
<dbReference type="Pfam" id="PF07729">
    <property type="entry name" value="FCD"/>
    <property type="match status" value="1"/>
</dbReference>
<evidence type="ECO:0000256" key="2">
    <source>
        <dbReference type="ARBA" id="ARBA00023125"/>
    </source>
</evidence>
<dbReference type="InterPro" id="IPR036390">
    <property type="entry name" value="WH_DNA-bd_sf"/>
</dbReference>
<dbReference type="PANTHER" id="PTHR43537">
    <property type="entry name" value="TRANSCRIPTIONAL REGULATOR, GNTR FAMILY"/>
    <property type="match status" value="1"/>
</dbReference>
<dbReference type="GO" id="GO:0003700">
    <property type="term" value="F:DNA-binding transcription factor activity"/>
    <property type="evidence" value="ECO:0007669"/>
    <property type="project" value="InterPro"/>
</dbReference>
<evidence type="ECO:0000259" key="4">
    <source>
        <dbReference type="PROSITE" id="PS50949"/>
    </source>
</evidence>
<feature type="domain" description="HTH gntR-type" evidence="4">
    <location>
        <begin position="13"/>
        <end position="80"/>
    </location>
</feature>
<accession>A0A1W0B156</accession>
<keyword evidence="3" id="KW-0804">Transcription</keyword>
<sequence length="234" mass="26466">MYTEYMPPASHQFGPHDDLAGRLRTAIVEGVYPPGHRLVQEELADRFGVSRIPLREAIRTLVGEGLLRSEPGRGTYVTALDINEIDEIYDLRRLIEPSFAGHVTERVSRRDIARFEAMATQMDSVSEIGAAAWSRTNLAFHLDMYRLSGLPLRYEFIAQMYHRLEPYSRFYVHGTCAYDRVQDEHKAMVQALADGDADALAGHIVAHIDGGQTGLHRAWENSADEMRMYWGSNA</sequence>
<dbReference type="PRINTS" id="PR00035">
    <property type="entry name" value="HTHGNTR"/>
</dbReference>
<keyword evidence="6" id="KW-1185">Reference proteome</keyword>
<dbReference type="STRING" id="1538463.B0T36_05700"/>
<gene>
    <name evidence="5" type="ORF">B0T46_21300</name>
</gene>
<dbReference type="Proteomes" id="UP000188836">
    <property type="component" value="Unassembled WGS sequence"/>
</dbReference>
<dbReference type="SUPFAM" id="SSF48008">
    <property type="entry name" value="GntR ligand-binding domain-like"/>
    <property type="match status" value="1"/>
</dbReference>
<dbReference type="AlphaFoldDB" id="A0A1W0B156"/>
<name>A0A1W0B156_9NOCA</name>
<evidence type="ECO:0000256" key="3">
    <source>
        <dbReference type="ARBA" id="ARBA00023163"/>
    </source>
</evidence>
<dbReference type="GO" id="GO:0003677">
    <property type="term" value="F:DNA binding"/>
    <property type="evidence" value="ECO:0007669"/>
    <property type="project" value="UniProtKB-KW"/>
</dbReference>
<keyword evidence="2" id="KW-0238">DNA-binding</keyword>
<keyword evidence="1" id="KW-0805">Transcription regulation</keyword>
<proteinExistence type="predicted"/>
<reference evidence="5 6" key="1">
    <citation type="journal article" date="2016" name="Antonie Van Leeuwenhoek">
        <title>Nocardia donostiensis sp. nov., isolated from human respiratory specimens.</title>
        <authorList>
            <person name="Ercibengoa M."/>
            <person name="Bell M."/>
            <person name="Marimon J.M."/>
            <person name="Humrighouse B."/>
            <person name="Klenk H.P."/>
            <person name="Potter G."/>
            <person name="Perez-Trallero E."/>
        </authorList>
    </citation>
    <scope>NUCLEOTIDE SEQUENCE [LARGE SCALE GENOMIC DNA]</scope>
    <source>
        <strain evidence="5 6">X1655</strain>
    </source>
</reference>
<protein>
    <recommendedName>
        <fullName evidence="4">HTH gntR-type domain-containing protein</fullName>
    </recommendedName>
</protein>
<dbReference type="InterPro" id="IPR008920">
    <property type="entry name" value="TF_FadR/GntR_C"/>
</dbReference>
<dbReference type="SMART" id="SM00895">
    <property type="entry name" value="FCD"/>
    <property type="match status" value="1"/>
</dbReference>
<dbReference type="PANTHER" id="PTHR43537:SF5">
    <property type="entry name" value="UXU OPERON TRANSCRIPTIONAL REGULATOR"/>
    <property type="match status" value="1"/>
</dbReference>
<dbReference type="InterPro" id="IPR000524">
    <property type="entry name" value="Tscrpt_reg_HTH_GntR"/>
</dbReference>
<comment type="caution">
    <text evidence="5">The sequence shown here is derived from an EMBL/GenBank/DDBJ whole genome shotgun (WGS) entry which is preliminary data.</text>
</comment>
<dbReference type="Gene3D" id="1.20.120.530">
    <property type="entry name" value="GntR ligand-binding domain-like"/>
    <property type="match status" value="1"/>
</dbReference>
<evidence type="ECO:0000313" key="5">
    <source>
        <dbReference type="EMBL" id="ONM46788.1"/>
    </source>
</evidence>
<evidence type="ECO:0000313" key="6">
    <source>
        <dbReference type="Proteomes" id="UP000188836"/>
    </source>
</evidence>
<dbReference type="Pfam" id="PF00392">
    <property type="entry name" value="GntR"/>
    <property type="match status" value="1"/>
</dbReference>